<dbReference type="AlphaFoldDB" id="A0AAW1W0Y6"/>
<comment type="similarity">
    <text evidence="9">Belongs to the monovalent cation:proton antiporter 2 (CPA2) transporter (TC 2.A.37) family. CHX (TC 2.A.37.4) subfamily.</text>
</comment>
<dbReference type="GO" id="GO:0015297">
    <property type="term" value="F:antiporter activity"/>
    <property type="evidence" value="ECO:0007669"/>
    <property type="project" value="InterPro"/>
</dbReference>
<sequence>MSSLSEEIEKAIDNVTLVCQDPHNTINARGVWNGKNPLNSSTSLLLVQLSLVGLVSTFINLWLRRLGQSSIVSNIFSGIIFGPSLLGHFKKISNIFFPVKGIIVLETLATWGLMFFVFSIGVKMDAGGMVHPNRKSLVIGLSLFVFTLSLPEGLTFLLIRTVPNMEATLKKALPFLSASQCISSSAVVGCLLTELKMLNTDIGRLALSASLFCDVLGISMSSIAIAMSDNKNPNTIIPWLAVVSAVALVFGLVYVCRPFIMWIRNRAAETKSVRESHIFVIFVLVLMSGFLSELSSQHYFLGPLVFGYVIPSGPPLGSAVVARVDTLATGLFYPTYMAVTGLKTNIFAIDLRSSWVIGVIFLFASVVKIGAVMLSACYYEMPMHEAFVLGLILNAKGITELVMFNLWKQSKLLSDQEYALAVIYVIVITAIVTPLIKYLYDPSKQFSATKRSTIQHLKRESELRIMACIHTHDNIPTMVNVLEVSNATEENPVAVIALILVELVGRTTPVLIAHHPEDNLHRSIGSSTSKSSHIIKALRQYAECNEGRASLQPFTSISNYLTMHDDIVRVAFDKRAHIVIMPFHKQYAIDGDIGSVNRAHQSLNINVLENAPCSVGILIDRGTLGGSVSVLTSRFMFHVAVIFIGGADDAEALAYGSRMASHPSVDLTVARFLLFGEENCKERKWDTDLLEEHRRANAGNERFVVVEEVVKDGAKLSSVIKSMVDCFDLMLVGMHHQDSPLLSGLGEWSECPELGIVGDMLSSQDFQCSLSVLVVQQQRLAGKPISRTAKPVDKEPLIHDLPDEPKKGSWTITVNEHDRK</sequence>
<dbReference type="GO" id="GO:0006813">
    <property type="term" value="P:potassium ion transport"/>
    <property type="evidence" value="ECO:0007669"/>
    <property type="project" value="UniProtKB-KW"/>
</dbReference>
<evidence type="ECO:0000256" key="6">
    <source>
        <dbReference type="ARBA" id="ARBA00022989"/>
    </source>
</evidence>
<dbReference type="Pfam" id="PF23259">
    <property type="entry name" value="CHX17_C"/>
    <property type="match status" value="1"/>
</dbReference>
<dbReference type="PANTHER" id="PTHR32468:SF35">
    <property type="entry name" value="CATION_H+ EXCHANGER DOMAIN-CONTAINING PROTEIN"/>
    <property type="match status" value="1"/>
</dbReference>
<evidence type="ECO:0000313" key="16">
    <source>
        <dbReference type="Proteomes" id="UP001457282"/>
    </source>
</evidence>
<feature type="domain" description="Cation/H(+) antiporter central" evidence="13">
    <location>
        <begin position="495"/>
        <end position="630"/>
    </location>
</feature>
<dbReference type="EMBL" id="JBEDUW010000007">
    <property type="protein sequence ID" value="KAK9913805.1"/>
    <property type="molecule type" value="Genomic_DNA"/>
</dbReference>
<dbReference type="InterPro" id="IPR057290">
    <property type="entry name" value="CHX17_C"/>
</dbReference>
<dbReference type="Pfam" id="PF00999">
    <property type="entry name" value="Na_H_Exchanger"/>
    <property type="match status" value="1"/>
</dbReference>
<evidence type="ECO:0000256" key="9">
    <source>
        <dbReference type="ARBA" id="ARBA00038341"/>
    </source>
</evidence>
<feature type="compositionally biased region" description="Basic and acidic residues" evidence="10">
    <location>
        <begin position="791"/>
        <end position="807"/>
    </location>
</feature>
<gene>
    <name evidence="15" type="ORF">M0R45_037613</name>
</gene>
<protein>
    <recommendedName>
        <fullName evidence="17">Cation/H+ exchanger domain-containing protein</fullName>
    </recommendedName>
</protein>
<feature type="transmembrane region" description="Helical" evidence="11">
    <location>
        <begin position="320"/>
        <end position="342"/>
    </location>
</feature>
<feature type="transmembrane region" description="Helical" evidence="11">
    <location>
        <begin position="386"/>
        <end position="406"/>
    </location>
</feature>
<keyword evidence="3" id="KW-0633">Potassium transport</keyword>
<evidence type="ECO:0000256" key="2">
    <source>
        <dbReference type="ARBA" id="ARBA00022448"/>
    </source>
</evidence>
<dbReference type="Pfam" id="PF23256">
    <property type="entry name" value="CHX17_2nd"/>
    <property type="match status" value="1"/>
</dbReference>
<feature type="domain" description="Cation/H(+) antiporter C-terminal" evidence="14">
    <location>
        <begin position="638"/>
        <end position="778"/>
    </location>
</feature>
<dbReference type="Gene3D" id="1.20.1530.20">
    <property type="match status" value="1"/>
</dbReference>
<evidence type="ECO:0000256" key="3">
    <source>
        <dbReference type="ARBA" id="ARBA00022538"/>
    </source>
</evidence>
<keyword evidence="5" id="KW-0630">Potassium</keyword>
<feature type="transmembrane region" description="Helical" evidence="11">
    <location>
        <begin position="277"/>
        <end position="300"/>
    </location>
</feature>
<dbReference type="Proteomes" id="UP001457282">
    <property type="component" value="Unassembled WGS sequence"/>
</dbReference>
<evidence type="ECO:0000259" key="13">
    <source>
        <dbReference type="Pfam" id="PF23256"/>
    </source>
</evidence>
<feature type="transmembrane region" description="Helical" evidence="11">
    <location>
        <begin position="138"/>
        <end position="160"/>
    </location>
</feature>
<name>A0AAW1W0Y6_RUBAR</name>
<proteinExistence type="inferred from homology"/>
<dbReference type="GO" id="GO:0006885">
    <property type="term" value="P:regulation of pH"/>
    <property type="evidence" value="ECO:0007669"/>
    <property type="project" value="TreeGrafter"/>
</dbReference>
<keyword evidence="2" id="KW-0813">Transport</keyword>
<feature type="transmembrane region" description="Helical" evidence="11">
    <location>
        <begin position="205"/>
        <end position="224"/>
    </location>
</feature>
<evidence type="ECO:0000259" key="12">
    <source>
        <dbReference type="Pfam" id="PF00999"/>
    </source>
</evidence>
<evidence type="ECO:0000256" key="1">
    <source>
        <dbReference type="ARBA" id="ARBA00004141"/>
    </source>
</evidence>
<keyword evidence="7" id="KW-0406">Ion transport</keyword>
<dbReference type="InterPro" id="IPR006153">
    <property type="entry name" value="Cation/H_exchanger_TM"/>
</dbReference>
<evidence type="ECO:0000256" key="4">
    <source>
        <dbReference type="ARBA" id="ARBA00022692"/>
    </source>
</evidence>
<dbReference type="GO" id="GO:1902600">
    <property type="term" value="P:proton transmembrane transport"/>
    <property type="evidence" value="ECO:0007669"/>
    <property type="project" value="InterPro"/>
</dbReference>
<keyword evidence="4 11" id="KW-0812">Transmembrane</keyword>
<feature type="transmembrane region" description="Helical" evidence="11">
    <location>
        <begin position="236"/>
        <end position="256"/>
    </location>
</feature>
<dbReference type="InterPro" id="IPR038770">
    <property type="entry name" value="Na+/solute_symporter_sf"/>
</dbReference>
<dbReference type="InterPro" id="IPR050794">
    <property type="entry name" value="CPA2_transporter"/>
</dbReference>
<feature type="transmembrane region" description="Helical" evidence="11">
    <location>
        <begin position="44"/>
        <end position="63"/>
    </location>
</feature>
<feature type="transmembrane region" description="Helical" evidence="11">
    <location>
        <begin position="70"/>
        <end position="89"/>
    </location>
</feature>
<evidence type="ECO:0000256" key="7">
    <source>
        <dbReference type="ARBA" id="ARBA00023065"/>
    </source>
</evidence>
<comment type="caution">
    <text evidence="15">The sequence shown here is derived from an EMBL/GenBank/DDBJ whole genome shotgun (WGS) entry which is preliminary data.</text>
</comment>
<feature type="domain" description="Cation/H+ exchanger transmembrane" evidence="12">
    <location>
        <begin position="57"/>
        <end position="435"/>
    </location>
</feature>
<dbReference type="InterPro" id="IPR057291">
    <property type="entry name" value="CHX17_2nd"/>
</dbReference>
<feature type="transmembrane region" description="Helical" evidence="11">
    <location>
        <begin position="95"/>
        <end position="118"/>
    </location>
</feature>
<dbReference type="GO" id="GO:0012505">
    <property type="term" value="C:endomembrane system"/>
    <property type="evidence" value="ECO:0007669"/>
    <property type="project" value="TreeGrafter"/>
</dbReference>
<feature type="transmembrane region" description="Helical" evidence="11">
    <location>
        <begin position="418"/>
        <end position="440"/>
    </location>
</feature>
<keyword evidence="8 11" id="KW-0472">Membrane</keyword>
<comment type="subcellular location">
    <subcellularLocation>
        <location evidence="1">Membrane</location>
        <topology evidence="1">Multi-pass membrane protein</topology>
    </subcellularLocation>
</comment>
<dbReference type="GO" id="GO:0016020">
    <property type="term" value="C:membrane"/>
    <property type="evidence" value="ECO:0007669"/>
    <property type="project" value="UniProtKB-SubCell"/>
</dbReference>
<evidence type="ECO:0000256" key="5">
    <source>
        <dbReference type="ARBA" id="ARBA00022958"/>
    </source>
</evidence>
<keyword evidence="16" id="KW-1185">Reference proteome</keyword>
<evidence type="ECO:0000313" key="15">
    <source>
        <dbReference type="EMBL" id="KAK9913805.1"/>
    </source>
</evidence>
<evidence type="ECO:0000256" key="10">
    <source>
        <dbReference type="SAM" id="MobiDB-lite"/>
    </source>
</evidence>
<evidence type="ECO:0000259" key="14">
    <source>
        <dbReference type="Pfam" id="PF23259"/>
    </source>
</evidence>
<evidence type="ECO:0000256" key="8">
    <source>
        <dbReference type="ARBA" id="ARBA00023136"/>
    </source>
</evidence>
<evidence type="ECO:0000256" key="11">
    <source>
        <dbReference type="SAM" id="Phobius"/>
    </source>
</evidence>
<dbReference type="PANTHER" id="PTHR32468">
    <property type="entry name" value="CATION/H + ANTIPORTER"/>
    <property type="match status" value="1"/>
</dbReference>
<feature type="transmembrane region" description="Helical" evidence="11">
    <location>
        <begin position="172"/>
        <end position="193"/>
    </location>
</feature>
<feature type="transmembrane region" description="Helical" evidence="11">
    <location>
        <begin position="354"/>
        <end position="374"/>
    </location>
</feature>
<evidence type="ECO:0008006" key="17">
    <source>
        <dbReference type="Google" id="ProtNLM"/>
    </source>
</evidence>
<reference evidence="15 16" key="1">
    <citation type="journal article" date="2023" name="G3 (Bethesda)">
        <title>A chromosome-length genome assembly and annotation of blackberry (Rubus argutus, cv. 'Hillquist').</title>
        <authorList>
            <person name="Bruna T."/>
            <person name="Aryal R."/>
            <person name="Dudchenko O."/>
            <person name="Sargent D.J."/>
            <person name="Mead D."/>
            <person name="Buti M."/>
            <person name="Cavallini A."/>
            <person name="Hytonen T."/>
            <person name="Andres J."/>
            <person name="Pham M."/>
            <person name="Weisz D."/>
            <person name="Mascagni F."/>
            <person name="Usai G."/>
            <person name="Natali L."/>
            <person name="Bassil N."/>
            <person name="Fernandez G.E."/>
            <person name="Lomsadze A."/>
            <person name="Armour M."/>
            <person name="Olukolu B."/>
            <person name="Poorten T."/>
            <person name="Britton C."/>
            <person name="Davik J."/>
            <person name="Ashrafi H."/>
            <person name="Aiden E.L."/>
            <person name="Borodovsky M."/>
            <person name="Worthington M."/>
        </authorList>
    </citation>
    <scope>NUCLEOTIDE SEQUENCE [LARGE SCALE GENOMIC DNA]</scope>
    <source>
        <strain evidence="15">PI 553951</strain>
    </source>
</reference>
<organism evidence="15 16">
    <name type="scientific">Rubus argutus</name>
    <name type="common">Southern blackberry</name>
    <dbReference type="NCBI Taxonomy" id="59490"/>
    <lineage>
        <taxon>Eukaryota</taxon>
        <taxon>Viridiplantae</taxon>
        <taxon>Streptophyta</taxon>
        <taxon>Embryophyta</taxon>
        <taxon>Tracheophyta</taxon>
        <taxon>Spermatophyta</taxon>
        <taxon>Magnoliopsida</taxon>
        <taxon>eudicotyledons</taxon>
        <taxon>Gunneridae</taxon>
        <taxon>Pentapetalae</taxon>
        <taxon>rosids</taxon>
        <taxon>fabids</taxon>
        <taxon>Rosales</taxon>
        <taxon>Rosaceae</taxon>
        <taxon>Rosoideae</taxon>
        <taxon>Rosoideae incertae sedis</taxon>
        <taxon>Rubus</taxon>
    </lineage>
</organism>
<feature type="region of interest" description="Disordered" evidence="10">
    <location>
        <begin position="791"/>
        <end position="820"/>
    </location>
</feature>
<accession>A0AAW1W0Y6</accession>
<keyword evidence="6 11" id="KW-1133">Transmembrane helix</keyword>